<accession>A0A2H3E9P9</accession>
<dbReference type="Proteomes" id="UP000217790">
    <property type="component" value="Unassembled WGS sequence"/>
</dbReference>
<reference evidence="3" key="1">
    <citation type="journal article" date="2017" name="Nat. Ecol. Evol.">
        <title>Genome expansion and lineage-specific genetic innovations in the forest pathogenic fungi Armillaria.</title>
        <authorList>
            <person name="Sipos G."/>
            <person name="Prasanna A.N."/>
            <person name="Walter M.C."/>
            <person name="O'Connor E."/>
            <person name="Balint B."/>
            <person name="Krizsan K."/>
            <person name="Kiss B."/>
            <person name="Hess J."/>
            <person name="Varga T."/>
            <person name="Slot J."/>
            <person name="Riley R."/>
            <person name="Boka B."/>
            <person name="Rigling D."/>
            <person name="Barry K."/>
            <person name="Lee J."/>
            <person name="Mihaltcheva S."/>
            <person name="LaButti K."/>
            <person name="Lipzen A."/>
            <person name="Waldron R."/>
            <person name="Moloney N.M."/>
            <person name="Sperisen C."/>
            <person name="Kredics L."/>
            <person name="Vagvoelgyi C."/>
            <person name="Patrignani A."/>
            <person name="Fitzpatrick D."/>
            <person name="Nagy I."/>
            <person name="Doyle S."/>
            <person name="Anderson J.B."/>
            <person name="Grigoriev I.V."/>
            <person name="Gueldener U."/>
            <person name="Muensterkoetter M."/>
            <person name="Nagy L.G."/>
        </authorList>
    </citation>
    <scope>NUCLEOTIDE SEQUENCE [LARGE SCALE GENOMIC DNA]</scope>
    <source>
        <strain evidence="3">Ar21-2</strain>
    </source>
</reference>
<organism evidence="2 3">
    <name type="scientific">Armillaria gallica</name>
    <name type="common">Bulbous honey fungus</name>
    <name type="synonym">Armillaria bulbosa</name>
    <dbReference type="NCBI Taxonomy" id="47427"/>
    <lineage>
        <taxon>Eukaryota</taxon>
        <taxon>Fungi</taxon>
        <taxon>Dikarya</taxon>
        <taxon>Basidiomycota</taxon>
        <taxon>Agaricomycotina</taxon>
        <taxon>Agaricomycetes</taxon>
        <taxon>Agaricomycetidae</taxon>
        <taxon>Agaricales</taxon>
        <taxon>Marasmiineae</taxon>
        <taxon>Physalacriaceae</taxon>
        <taxon>Armillaria</taxon>
    </lineage>
</organism>
<dbReference type="OMA" id="QYEANKR"/>
<dbReference type="InParanoid" id="A0A2H3E9P9"/>
<gene>
    <name evidence="2" type="ORF">ARMGADRAFT_1022640</name>
</gene>
<dbReference type="AlphaFoldDB" id="A0A2H3E9P9"/>
<name>A0A2H3E9P9_ARMGA</name>
<feature type="coiled-coil region" evidence="1">
    <location>
        <begin position="17"/>
        <end position="51"/>
    </location>
</feature>
<keyword evidence="3" id="KW-1185">Reference proteome</keyword>
<dbReference type="EMBL" id="KZ293644">
    <property type="protein sequence ID" value="PBL04160.1"/>
    <property type="molecule type" value="Genomic_DNA"/>
</dbReference>
<dbReference type="OrthoDB" id="10469391at2759"/>
<dbReference type="STRING" id="47427.A0A2H3E9P9"/>
<evidence type="ECO:0000313" key="3">
    <source>
        <dbReference type="Proteomes" id="UP000217790"/>
    </source>
</evidence>
<protein>
    <submittedName>
        <fullName evidence="2">Uncharacterized protein</fullName>
    </submittedName>
</protein>
<sequence>MALAQFPTVILSIPSAVRKEREAARRATQIADEMKEQLRAKDEEIRRIVDAPKEFEAKWKKGIHSVEWPSRGQYEVNKRRFYNEERFHLATNGTSGSDKSSSVNAIRDLWDEEGAGFYRCR</sequence>
<evidence type="ECO:0000313" key="2">
    <source>
        <dbReference type="EMBL" id="PBL04160.1"/>
    </source>
</evidence>
<proteinExistence type="predicted"/>
<evidence type="ECO:0000256" key="1">
    <source>
        <dbReference type="SAM" id="Coils"/>
    </source>
</evidence>
<keyword evidence="1" id="KW-0175">Coiled coil</keyword>